<organism evidence="1 2">
    <name type="scientific">Saguinus oedipus</name>
    <name type="common">Cotton-top tamarin</name>
    <name type="synonym">Oedipomidas oedipus</name>
    <dbReference type="NCBI Taxonomy" id="9490"/>
    <lineage>
        <taxon>Eukaryota</taxon>
        <taxon>Metazoa</taxon>
        <taxon>Chordata</taxon>
        <taxon>Craniata</taxon>
        <taxon>Vertebrata</taxon>
        <taxon>Euteleostomi</taxon>
        <taxon>Mammalia</taxon>
        <taxon>Eutheria</taxon>
        <taxon>Euarchontoglires</taxon>
        <taxon>Primates</taxon>
        <taxon>Haplorrhini</taxon>
        <taxon>Platyrrhini</taxon>
        <taxon>Cebidae</taxon>
        <taxon>Callitrichinae</taxon>
        <taxon>Saguinus</taxon>
    </lineage>
</organism>
<proteinExistence type="predicted"/>
<name>A0ABQ9VCN4_SAGOE</name>
<dbReference type="Proteomes" id="UP001266305">
    <property type="component" value="Unassembled WGS sequence"/>
</dbReference>
<feature type="non-terminal residue" evidence="1">
    <location>
        <position position="119"/>
    </location>
</feature>
<evidence type="ECO:0000313" key="1">
    <source>
        <dbReference type="EMBL" id="KAK2107129.1"/>
    </source>
</evidence>
<sequence>PTQEACPQGTCSGDLSYPLSEAQASQTQLEPSTLMINCLQLQLDQGFDCGNGLARQGLSSTTCSFTADADSGTQCPSQELVLEPCAGMKNPPQLEDVALDGSADNIQGCQVMGHIDHSS</sequence>
<feature type="non-terminal residue" evidence="1">
    <location>
        <position position="1"/>
    </location>
</feature>
<keyword evidence="2" id="KW-1185">Reference proteome</keyword>
<accession>A0ABQ9VCN4</accession>
<dbReference type="EMBL" id="JASSZA010000007">
    <property type="protein sequence ID" value="KAK2107129.1"/>
    <property type="molecule type" value="Genomic_DNA"/>
</dbReference>
<evidence type="ECO:0000313" key="2">
    <source>
        <dbReference type="Proteomes" id="UP001266305"/>
    </source>
</evidence>
<gene>
    <name evidence="1" type="primary">NBPF4_2</name>
    <name evidence="1" type="ORF">P7K49_016643</name>
</gene>
<comment type="caution">
    <text evidence="1">The sequence shown here is derived from an EMBL/GenBank/DDBJ whole genome shotgun (WGS) entry which is preliminary data.</text>
</comment>
<protein>
    <submittedName>
        <fullName evidence="1">Neuroblastoma breakpoint member 4</fullName>
    </submittedName>
</protein>
<reference evidence="1 2" key="1">
    <citation type="submission" date="2023-05" db="EMBL/GenBank/DDBJ databases">
        <title>B98-5 Cell Line De Novo Hybrid Assembly: An Optical Mapping Approach.</title>
        <authorList>
            <person name="Kananen K."/>
            <person name="Auerbach J.A."/>
            <person name="Kautto E."/>
            <person name="Blachly J.S."/>
        </authorList>
    </citation>
    <scope>NUCLEOTIDE SEQUENCE [LARGE SCALE GENOMIC DNA]</scope>
    <source>
        <strain evidence="1">B95-8</strain>
        <tissue evidence="1">Cell line</tissue>
    </source>
</reference>